<dbReference type="Proteomes" id="UP000612585">
    <property type="component" value="Unassembled WGS sequence"/>
</dbReference>
<evidence type="ECO:0000313" key="1">
    <source>
        <dbReference type="EMBL" id="GIJ60798.1"/>
    </source>
</evidence>
<protein>
    <submittedName>
        <fullName evidence="1">Uncharacterized protein</fullName>
    </submittedName>
</protein>
<keyword evidence="2" id="KW-1185">Reference proteome</keyword>
<sequence>MLCTPDEPSLRWLCAEATAAGLTCVPFHEPDLGGALTAAALEPAAHRLVSHLPLALSSRGEVNNNDHVHG</sequence>
<gene>
    <name evidence="1" type="ORF">Vau01_083140</name>
</gene>
<organism evidence="1 2">
    <name type="scientific">Virgisporangium aurantiacum</name>
    <dbReference type="NCBI Taxonomy" id="175570"/>
    <lineage>
        <taxon>Bacteria</taxon>
        <taxon>Bacillati</taxon>
        <taxon>Actinomycetota</taxon>
        <taxon>Actinomycetes</taxon>
        <taxon>Micromonosporales</taxon>
        <taxon>Micromonosporaceae</taxon>
        <taxon>Virgisporangium</taxon>
    </lineage>
</organism>
<name>A0A8J3ZDH2_9ACTN</name>
<dbReference type="AlphaFoldDB" id="A0A8J3ZDH2"/>
<dbReference type="EMBL" id="BOPG01000059">
    <property type="protein sequence ID" value="GIJ60798.1"/>
    <property type="molecule type" value="Genomic_DNA"/>
</dbReference>
<comment type="caution">
    <text evidence="1">The sequence shown here is derived from an EMBL/GenBank/DDBJ whole genome shotgun (WGS) entry which is preliminary data.</text>
</comment>
<proteinExistence type="predicted"/>
<reference evidence="1" key="1">
    <citation type="submission" date="2021-01" db="EMBL/GenBank/DDBJ databases">
        <title>Whole genome shotgun sequence of Virgisporangium aurantiacum NBRC 16421.</title>
        <authorList>
            <person name="Komaki H."/>
            <person name="Tamura T."/>
        </authorList>
    </citation>
    <scope>NUCLEOTIDE SEQUENCE</scope>
    <source>
        <strain evidence="1">NBRC 16421</strain>
    </source>
</reference>
<evidence type="ECO:0000313" key="2">
    <source>
        <dbReference type="Proteomes" id="UP000612585"/>
    </source>
</evidence>
<accession>A0A8J3ZDH2</accession>